<gene>
    <name evidence="2" type="ORF">HAQ05_26005</name>
</gene>
<dbReference type="Proteomes" id="UP000805841">
    <property type="component" value="Unassembled WGS sequence"/>
</dbReference>
<organism evidence="2 3">
    <name type="scientific">Pseudomonas typographi</name>
    <dbReference type="NCBI Taxonomy" id="2715964"/>
    <lineage>
        <taxon>Bacteria</taxon>
        <taxon>Pseudomonadati</taxon>
        <taxon>Pseudomonadota</taxon>
        <taxon>Gammaproteobacteria</taxon>
        <taxon>Pseudomonadales</taxon>
        <taxon>Pseudomonadaceae</taxon>
        <taxon>Pseudomonas</taxon>
    </lineage>
</organism>
<keyword evidence="3" id="KW-1185">Reference proteome</keyword>
<dbReference type="PANTHER" id="PTHR33525">
    <property type="match status" value="1"/>
</dbReference>
<dbReference type="PANTHER" id="PTHR33525:SF3">
    <property type="entry name" value="RIBONUCLEASE Y"/>
    <property type="match status" value="1"/>
</dbReference>
<accession>A0ABR7ZA07</accession>
<evidence type="ECO:0000313" key="2">
    <source>
        <dbReference type="EMBL" id="MBD1602139.1"/>
    </source>
</evidence>
<evidence type="ECO:0000259" key="1">
    <source>
        <dbReference type="PROSITE" id="PS51833"/>
    </source>
</evidence>
<dbReference type="InterPro" id="IPR013976">
    <property type="entry name" value="HDOD"/>
</dbReference>
<protein>
    <submittedName>
        <fullName evidence="2">HDOD domain-containing protein</fullName>
    </submittedName>
</protein>
<name>A0ABR7ZA07_9PSED</name>
<dbReference type="SUPFAM" id="SSF109604">
    <property type="entry name" value="HD-domain/PDEase-like"/>
    <property type="match status" value="1"/>
</dbReference>
<proteinExistence type="predicted"/>
<sequence length="270" mass="29571">MNTLAETVQADLLEAIERDTLTLPTLPEVALAIRKAAENSEVSVSELSRVIGRDTALSARLIKVVNSPLLRSHVEVNNLHTAITRLGVNYTCNLAVGLVIEQIFNARSPVIARALHDSWATSVAVAGLAYELCRRTHRLHADQAALAGMVHLIGVLPILAYAEDHNDLLADSVCLNHVIEHIHPIIGSKILRSWEFPRALADVPLFHLDYHREQALADYADVVQMATLLNKPVEQRPTLSALPAYLRLGMDALDPPLSAREVQEAKALLA</sequence>
<evidence type="ECO:0000313" key="3">
    <source>
        <dbReference type="Proteomes" id="UP000805841"/>
    </source>
</evidence>
<dbReference type="Gene3D" id="1.10.3210.10">
    <property type="entry name" value="Hypothetical protein af1432"/>
    <property type="match status" value="1"/>
</dbReference>
<dbReference type="InterPro" id="IPR052340">
    <property type="entry name" value="RNase_Y/CdgJ"/>
</dbReference>
<dbReference type="PROSITE" id="PS51833">
    <property type="entry name" value="HDOD"/>
    <property type="match status" value="1"/>
</dbReference>
<comment type="caution">
    <text evidence="2">The sequence shown here is derived from an EMBL/GenBank/DDBJ whole genome shotgun (WGS) entry which is preliminary data.</text>
</comment>
<dbReference type="EMBL" id="JAAOCA010000053">
    <property type="protein sequence ID" value="MBD1602139.1"/>
    <property type="molecule type" value="Genomic_DNA"/>
</dbReference>
<reference evidence="2 3" key="1">
    <citation type="journal article" date="2020" name="Insects">
        <title>Bacteria Belonging to Pseudomonas typographi sp. nov. from the Bark Beetle Ips typographus Have Genomic Potential to Aid in the Host Ecology.</title>
        <authorList>
            <person name="Peral-Aranega E."/>
            <person name="Saati-Santamaria Z."/>
            <person name="Kolarik M."/>
            <person name="Rivas R."/>
            <person name="Garcia-Fraile P."/>
        </authorList>
    </citation>
    <scope>NUCLEOTIDE SEQUENCE [LARGE SCALE GENOMIC DNA]</scope>
    <source>
        <strain evidence="2 3">CA3A</strain>
    </source>
</reference>
<dbReference type="RefSeq" id="WP_190426704.1">
    <property type="nucleotide sequence ID" value="NZ_JAAOCA010000053.1"/>
</dbReference>
<dbReference type="Pfam" id="PF08668">
    <property type="entry name" value="HDOD"/>
    <property type="match status" value="1"/>
</dbReference>
<feature type="domain" description="HDOD" evidence="1">
    <location>
        <begin position="23"/>
        <end position="210"/>
    </location>
</feature>